<dbReference type="KEGG" id="vg:79585606"/>
<evidence type="ECO:0000313" key="1">
    <source>
        <dbReference type="EMBL" id="QJD54534.1"/>
    </source>
</evidence>
<organism evidence="1 2">
    <name type="scientific">Sphingomonas phage Kharn</name>
    <dbReference type="NCBI Taxonomy" id="2686312"/>
    <lineage>
        <taxon>Viruses</taxon>
        <taxon>Duplodnaviria</taxon>
        <taxon>Heunggongvirae</taxon>
        <taxon>Uroviricota</taxon>
        <taxon>Caudoviricetes</taxon>
        <taxon>Johnpaulvirinae</taxon>
        <taxon>Kharnvirus</taxon>
        <taxon>Kharnvirus kharn</taxon>
    </lineage>
</organism>
<reference evidence="1 2" key="1">
    <citation type="submission" date="2019-11" db="EMBL/GenBank/DDBJ databases">
        <authorList>
            <person name="Hylling O."/>
            <person name="Hansen L.H."/>
            <person name="Johansen A."/>
        </authorList>
    </citation>
    <scope>NUCLEOTIDE SEQUENCE [LARGE SCALE GENOMIC DNA]</scope>
</reference>
<sequence>MLGVEPSEGLSMSTTTYSVPLLKRTQELVLSAPRHISYAEMGRQIEASAKWVSLLAKGKLENPGIVTVQRLHDYLANISTEA</sequence>
<dbReference type="EMBL" id="MN734439">
    <property type="protein sequence ID" value="QJD54534.1"/>
    <property type="molecule type" value="Genomic_DNA"/>
</dbReference>
<keyword evidence="2" id="KW-1185">Reference proteome</keyword>
<name>A0A6M3T8I4_9CAUD</name>
<accession>A0A6M3T8I4</accession>
<dbReference type="Proteomes" id="UP000501971">
    <property type="component" value="Segment"/>
</dbReference>
<dbReference type="GeneID" id="79585606"/>
<proteinExistence type="predicted"/>
<evidence type="ECO:0000313" key="2">
    <source>
        <dbReference type="Proteomes" id="UP000501971"/>
    </source>
</evidence>
<dbReference type="RefSeq" id="YP_010738240.1">
    <property type="nucleotide sequence ID" value="NC_073024.1"/>
</dbReference>
<protein>
    <submittedName>
        <fullName evidence="1">Uncharacterized protein</fullName>
    </submittedName>
</protein>